<proteinExistence type="predicted"/>
<gene>
    <name evidence="1" type="ORF">A2V58_07435</name>
</gene>
<evidence type="ECO:0000313" key="2">
    <source>
        <dbReference type="Proteomes" id="UP000177950"/>
    </source>
</evidence>
<reference evidence="1 2" key="1">
    <citation type="journal article" date="2016" name="Nat. Commun.">
        <title>Thousands of microbial genomes shed light on interconnected biogeochemical processes in an aquifer system.</title>
        <authorList>
            <person name="Anantharaman K."/>
            <person name="Brown C.T."/>
            <person name="Hug L.A."/>
            <person name="Sharon I."/>
            <person name="Castelle C.J."/>
            <person name="Probst A.J."/>
            <person name="Thomas B.C."/>
            <person name="Singh A."/>
            <person name="Wilkins M.J."/>
            <person name="Karaoz U."/>
            <person name="Brodie E.L."/>
            <person name="Williams K.H."/>
            <person name="Hubbard S.S."/>
            <person name="Banfield J.F."/>
        </authorList>
    </citation>
    <scope>NUCLEOTIDE SEQUENCE [LARGE SCALE GENOMIC DNA]</scope>
</reference>
<name>A0A1F6UK10_9PROT</name>
<dbReference type="EMBL" id="MFSV01000120">
    <property type="protein sequence ID" value="OGI57658.1"/>
    <property type="molecule type" value="Genomic_DNA"/>
</dbReference>
<dbReference type="Proteomes" id="UP000177950">
    <property type="component" value="Unassembled WGS sequence"/>
</dbReference>
<evidence type="ECO:0008006" key="3">
    <source>
        <dbReference type="Google" id="ProtNLM"/>
    </source>
</evidence>
<sequence length="88" mass="10653">MEQLRPGQTGYRFIQGRVSRIGRSRQYVYLDLGPRMSIMVAHADWERYFSVRPESLRERNIEARGWITEYNGKLRLRLRHPAMWRTTQ</sequence>
<protein>
    <recommendedName>
        <fullName evidence="3">S1 motif domain-containing protein</fullName>
    </recommendedName>
</protein>
<comment type="caution">
    <text evidence="1">The sequence shown here is derived from an EMBL/GenBank/DDBJ whole genome shotgun (WGS) entry which is preliminary data.</text>
</comment>
<dbReference type="AlphaFoldDB" id="A0A1F6UK10"/>
<organism evidence="1 2">
    <name type="scientific">Candidatus Muproteobacteria bacterium RBG_19FT_COMBO_61_10</name>
    <dbReference type="NCBI Taxonomy" id="1817761"/>
    <lineage>
        <taxon>Bacteria</taxon>
        <taxon>Pseudomonadati</taxon>
        <taxon>Pseudomonadota</taxon>
        <taxon>Candidatus Muproteobacteria</taxon>
    </lineage>
</organism>
<accession>A0A1F6UK10</accession>
<evidence type="ECO:0000313" key="1">
    <source>
        <dbReference type="EMBL" id="OGI57658.1"/>
    </source>
</evidence>